<accession>A0ABR0CH75</accession>
<organism evidence="2 3">
    <name type="scientific">Purpureocillium lilacinum</name>
    <name type="common">Paecilomyces lilacinus</name>
    <dbReference type="NCBI Taxonomy" id="33203"/>
    <lineage>
        <taxon>Eukaryota</taxon>
        <taxon>Fungi</taxon>
        <taxon>Dikarya</taxon>
        <taxon>Ascomycota</taxon>
        <taxon>Pezizomycotina</taxon>
        <taxon>Sordariomycetes</taxon>
        <taxon>Hypocreomycetidae</taxon>
        <taxon>Hypocreales</taxon>
        <taxon>Ophiocordycipitaceae</taxon>
        <taxon>Purpureocillium</taxon>
    </lineage>
</organism>
<reference evidence="2 3" key="1">
    <citation type="journal article" date="2024" name="Microbiol. Resour. Announc.">
        <title>Genome annotations for the ascomycete fungi Trichoderma harzianum, Trichoderma aggressivum, and Purpureocillium lilacinum.</title>
        <authorList>
            <person name="Beijen E.P.W."/>
            <person name="Ohm R.A."/>
        </authorList>
    </citation>
    <scope>NUCLEOTIDE SEQUENCE [LARGE SCALE GENOMIC DNA]</scope>
    <source>
        <strain evidence="2 3">CBS 150709</strain>
    </source>
</reference>
<dbReference type="EMBL" id="JAWRVI010000001">
    <property type="protein sequence ID" value="KAK4095582.1"/>
    <property type="molecule type" value="Genomic_DNA"/>
</dbReference>
<proteinExistence type="predicted"/>
<name>A0ABR0CH75_PURLI</name>
<evidence type="ECO:0000313" key="3">
    <source>
        <dbReference type="Proteomes" id="UP001287286"/>
    </source>
</evidence>
<gene>
    <name evidence="2" type="ORF">Purlil1_378</name>
</gene>
<evidence type="ECO:0000313" key="2">
    <source>
        <dbReference type="EMBL" id="KAK4095582.1"/>
    </source>
</evidence>
<sequence length="155" mass="17521">MVSLHQFEPCAGSNDDTRSGVVSAALPPDLVETRTYRHATDLDAEVRAAMLRQDTSTRNSRIRANWYRYIIWAESTQREQWGYIVEETSSQVYLPRAMFLESGAVDHPGPWLDHPQRHGDFVRQSPGAVLLDGSLGEDKVAIRAQTLTRVVTLPW</sequence>
<keyword evidence="3" id="KW-1185">Reference proteome</keyword>
<comment type="caution">
    <text evidence="2">The sequence shown here is derived from an EMBL/GenBank/DDBJ whole genome shotgun (WGS) entry which is preliminary data.</text>
</comment>
<protein>
    <submittedName>
        <fullName evidence="2">Uncharacterized protein</fullName>
    </submittedName>
</protein>
<feature type="region of interest" description="Disordered" evidence="1">
    <location>
        <begin position="1"/>
        <end position="21"/>
    </location>
</feature>
<evidence type="ECO:0000256" key="1">
    <source>
        <dbReference type="SAM" id="MobiDB-lite"/>
    </source>
</evidence>
<dbReference type="Proteomes" id="UP001287286">
    <property type="component" value="Unassembled WGS sequence"/>
</dbReference>